<protein>
    <submittedName>
        <fullName evidence="9">Thiomethylgalactoside permease II</fullName>
    </submittedName>
</protein>
<evidence type="ECO:0000256" key="1">
    <source>
        <dbReference type="ARBA" id="ARBA00004651"/>
    </source>
</evidence>
<dbReference type="InterPro" id="IPR020846">
    <property type="entry name" value="MFS_dom"/>
</dbReference>
<keyword evidence="5 7" id="KW-1133">Transmembrane helix</keyword>
<dbReference type="CDD" id="cd17332">
    <property type="entry name" value="MFS_MelB_like"/>
    <property type="match status" value="1"/>
</dbReference>
<keyword evidence="3 7" id="KW-0812">Transmembrane</keyword>
<evidence type="ECO:0000256" key="6">
    <source>
        <dbReference type="ARBA" id="ARBA00023136"/>
    </source>
</evidence>
<feature type="transmembrane region" description="Helical" evidence="7">
    <location>
        <begin position="190"/>
        <end position="208"/>
    </location>
</feature>
<feature type="transmembrane region" description="Helical" evidence="7">
    <location>
        <begin position="406"/>
        <end position="427"/>
    </location>
</feature>
<keyword evidence="10" id="KW-1185">Reference proteome</keyword>
<keyword evidence="4" id="KW-0769">Symport</keyword>
<dbReference type="Gene3D" id="1.20.1250.20">
    <property type="entry name" value="MFS general substrate transporter like domains"/>
    <property type="match status" value="2"/>
</dbReference>
<dbReference type="GO" id="GO:0005886">
    <property type="term" value="C:plasma membrane"/>
    <property type="evidence" value="ECO:0007669"/>
    <property type="project" value="UniProtKB-SubCell"/>
</dbReference>
<dbReference type="GO" id="GO:0006814">
    <property type="term" value="P:sodium ion transport"/>
    <property type="evidence" value="ECO:0007669"/>
    <property type="project" value="InterPro"/>
</dbReference>
<dbReference type="InterPro" id="IPR001927">
    <property type="entry name" value="Na/Gal_symport"/>
</dbReference>
<feature type="transmembrane region" description="Helical" evidence="7">
    <location>
        <begin position="268"/>
        <end position="287"/>
    </location>
</feature>
<proteinExistence type="predicted"/>
<dbReference type="SUPFAM" id="SSF103473">
    <property type="entry name" value="MFS general substrate transporter"/>
    <property type="match status" value="1"/>
</dbReference>
<feature type="transmembrane region" description="Helical" evidence="7">
    <location>
        <begin position="80"/>
        <end position="97"/>
    </location>
</feature>
<dbReference type="Pfam" id="PF13347">
    <property type="entry name" value="MFS_2"/>
    <property type="match status" value="1"/>
</dbReference>
<accession>A0A4U8Q0L4</accession>
<dbReference type="Proteomes" id="UP000306509">
    <property type="component" value="Unassembled WGS sequence"/>
</dbReference>
<evidence type="ECO:0000256" key="2">
    <source>
        <dbReference type="ARBA" id="ARBA00022448"/>
    </source>
</evidence>
<dbReference type="GO" id="GO:0008643">
    <property type="term" value="P:carbohydrate transport"/>
    <property type="evidence" value="ECO:0007669"/>
    <property type="project" value="InterPro"/>
</dbReference>
<keyword evidence="2" id="KW-0813">Transport</keyword>
<evidence type="ECO:0000256" key="4">
    <source>
        <dbReference type="ARBA" id="ARBA00022847"/>
    </source>
</evidence>
<dbReference type="InterPro" id="IPR039672">
    <property type="entry name" value="MFS_2"/>
</dbReference>
<dbReference type="EMBL" id="QGQD01000103">
    <property type="protein sequence ID" value="TLC98170.1"/>
    <property type="molecule type" value="Genomic_DNA"/>
</dbReference>
<dbReference type="AlphaFoldDB" id="A0A4U8Q0L4"/>
<feature type="transmembrane region" description="Helical" evidence="7">
    <location>
        <begin position="323"/>
        <end position="347"/>
    </location>
</feature>
<dbReference type="PROSITE" id="PS50850">
    <property type="entry name" value="MFS"/>
    <property type="match status" value="1"/>
</dbReference>
<dbReference type="PANTHER" id="PTHR11328">
    <property type="entry name" value="MAJOR FACILITATOR SUPERFAMILY DOMAIN-CONTAINING PROTEIN"/>
    <property type="match status" value="1"/>
</dbReference>
<dbReference type="GO" id="GO:0015293">
    <property type="term" value="F:symporter activity"/>
    <property type="evidence" value="ECO:0007669"/>
    <property type="project" value="UniProtKB-KW"/>
</dbReference>
<feature type="transmembrane region" description="Helical" evidence="7">
    <location>
        <begin position="299"/>
        <end position="317"/>
    </location>
</feature>
<feature type="domain" description="Major facilitator superfamily (MFS) profile" evidence="8">
    <location>
        <begin position="9"/>
        <end position="431"/>
    </location>
</feature>
<feature type="transmembrane region" description="Helical" evidence="7">
    <location>
        <begin position="375"/>
        <end position="394"/>
    </location>
</feature>
<reference evidence="9 10" key="1">
    <citation type="journal article" date="2019" name="Anaerobe">
        <title>Detection of Robinsoniella peoriensis in multiple bone samples of a trauma patient.</title>
        <authorList>
            <person name="Schrottner P."/>
            <person name="Hartwich K."/>
            <person name="Bunk B."/>
            <person name="Schober I."/>
            <person name="Helbig S."/>
            <person name="Rudolph W.W."/>
            <person name="Gunzer F."/>
        </authorList>
    </citation>
    <scope>NUCLEOTIDE SEQUENCE [LARGE SCALE GENOMIC DNA]</scope>
    <source>
        <strain evidence="9 10">DSM 106044</strain>
    </source>
</reference>
<comment type="subcellular location">
    <subcellularLocation>
        <location evidence="1">Cell membrane</location>
        <topology evidence="1">Multi-pass membrane protein</topology>
    </subcellularLocation>
</comment>
<gene>
    <name evidence="9" type="primary">melB_2</name>
    <name evidence="9" type="ORF">DSM106044_04987</name>
</gene>
<dbReference type="STRING" id="180332.GCA_000797495_02511"/>
<dbReference type="InterPro" id="IPR036259">
    <property type="entry name" value="MFS_trans_sf"/>
</dbReference>
<keyword evidence="6 7" id="KW-0472">Membrane</keyword>
<sequence>MNNKIKKYQVLTYGMGSLGKDLAGGLISTFLLVFFTDVFGISAGVAGMILMLTRVWDAVNDPMMGTIVDRTNTKLGRYRPYLLIVPVFMCIFYWLTFTTPSFDSMTGKIVWATVTYTLAGMAFTAYDVPLWGMIPAISNDPNERNKLITSQRTFTFIAYLLVGTFTYPLVAKLGGGVELANTRLGYSRLALIFGIIGIIFAWITFATNKETTNISKEKTSIKEMFGILKANKHVQLLLVASFCTYLTTYIISSVNVYYLTYYLGKPNLISVLMFVSMGATVVGMFFAVGFAKHFGRMKATVASIIIGVVASLLMLLLGKNLIILMILLVVYGIVISIPTVTLTSMIADAGDYTEWKTNVRIDGVIFSLNSSVTKLGMAIASGFAGLFLSCIGYVPQAETQSAATLMGINIMRFAIPVIPLLICIVLLKKYKLDDATMDTCRAELLRRRETEL</sequence>
<dbReference type="RefSeq" id="WP_138003941.1">
    <property type="nucleotide sequence ID" value="NZ_QGQD01000103.1"/>
</dbReference>
<evidence type="ECO:0000259" key="8">
    <source>
        <dbReference type="PROSITE" id="PS50850"/>
    </source>
</evidence>
<evidence type="ECO:0000256" key="7">
    <source>
        <dbReference type="SAM" id="Phobius"/>
    </source>
</evidence>
<feature type="transmembrane region" description="Helical" evidence="7">
    <location>
        <begin position="109"/>
        <end position="132"/>
    </location>
</feature>
<evidence type="ECO:0000256" key="5">
    <source>
        <dbReference type="ARBA" id="ARBA00022989"/>
    </source>
</evidence>
<dbReference type="NCBIfam" id="TIGR00792">
    <property type="entry name" value="gph"/>
    <property type="match status" value="1"/>
</dbReference>
<name>A0A4U8Q0L4_9FIRM</name>
<evidence type="ECO:0000313" key="9">
    <source>
        <dbReference type="EMBL" id="TLC98170.1"/>
    </source>
</evidence>
<organism evidence="9 10">
    <name type="scientific">Robinsoniella peoriensis</name>
    <dbReference type="NCBI Taxonomy" id="180332"/>
    <lineage>
        <taxon>Bacteria</taxon>
        <taxon>Bacillati</taxon>
        <taxon>Bacillota</taxon>
        <taxon>Clostridia</taxon>
        <taxon>Lachnospirales</taxon>
        <taxon>Lachnospiraceae</taxon>
        <taxon>Robinsoniella</taxon>
    </lineage>
</organism>
<feature type="transmembrane region" description="Helical" evidence="7">
    <location>
        <begin position="153"/>
        <end position="170"/>
    </location>
</feature>
<evidence type="ECO:0000313" key="10">
    <source>
        <dbReference type="Proteomes" id="UP000306509"/>
    </source>
</evidence>
<feature type="transmembrane region" description="Helical" evidence="7">
    <location>
        <begin position="41"/>
        <end position="59"/>
    </location>
</feature>
<feature type="transmembrane region" description="Helical" evidence="7">
    <location>
        <begin position="234"/>
        <end position="256"/>
    </location>
</feature>
<comment type="caution">
    <text evidence="9">The sequence shown here is derived from an EMBL/GenBank/DDBJ whole genome shotgun (WGS) entry which is preliminary data.</text>
</comment>
<dbReference type="PANTHER" id="PTHR11328:SF36">
    <property type="entry name" value="MELIBIOSE PERMEASE"/>
    <property type="match status" value="1"/>
</dbReference>
<evidence type="ECO:0000256" key="3">
    <source>
        <dbReference type="ARBA" id="ARBA00022692"/>
    </source>
</evidence>